<proteinExistence type="predicted"/>
<comment type="caution">
    <text evidence="1">The sequence shown here is derived from an EMBL/GenBank/DDBJ whole genome shotgun (WGS) entry which is preliminary data.</text>
</comment>
<protein>
    <submittedName>
        <fullName evidence="1">Uncharacterized protein</fullName>
    </submittedName>
</protein>
<reference evidence="1 2" key="1">
    <citation type="submission" date="2024-05" db="EMBL/GenBank/DDBJ databases">
        <title>Long read based assembly of the Candida bracarensis genome reveals expanded adhesin content.</title>
        <authorList>
            <person name="Marcet-Houben M."/>
            <person name="Ksiezopolska E."/>
            <person name="Gabaldon T."/>
        </authorList>
    </citation>
    <scope>NUCLEOTIDE SEQUENCE [LARGE SCALE GENOMIC DNA]</scope>
    <source>
        <strain evidence="1 2">CBM6</strain>
    </source>
</reference>
<accession>A0ABR4NM45</accession>
<name>A0ABR4NM45_9SACH</name>
<evidence type="ECO:0000313" key="2">
    <source>
        <dbReference type="Proteomes" id="UP001623330"/>
    </source>
</evidence>
<dbReference type="EMBL" id="JBEVYD010000013">
    <property type="protein sequence ID" value="KAL3228643.1"/>
    <property type="molecule type" value="Genomic_DNA"/>
</dbReference>
<dbReference type="Proteomes" id="UP001623330">
    <property type="component" value="Unassembled WGS sequence"/>
</dbReference>
<evidence type="ECO:0000313" key="1">
    <source>
        <dbReference type="EMBL" id="KAL3228643.1"/>
    </source>
</evidence>
<keyword evidence="2" id="KW-1185">Reference proteome</keyword>
<organism evidence="1 2">
    <name type="scientific">Nakaseomyces bracarensis</name>
    <dbReference type="NCBI Taxonomy" id="273131"/>
    <lineage>
        <taxon>Eukaryota</taxon>
        <taxon>Fungi</taxon>
        <taxon>Dikarya</taxon>
        <taxon>Ascomycota</taxon>
        <taxon>Saccharomycotina</taxon>
        <taxon>Saccharomycetes</taxon>
        <taxon>Saccharomycetales</taxon>
        <taxon>Saccharomycetaceae</taxon>
        <taxon>Nakaseomyces</taxon>
    </lineage>
</organism>
<gene>
    <name evidence="1" type="ORF">RNJ44_02588</name>
</gene>
<sequence>MLSYLLRSPLRLKCSSDYSDLCDSISISGIRSLLTLVSEYSQLLLKLLLCNFLV</sequence>